<dbReference type="OMA" id="SMEELIC"/>
<dbReference type="EMBL" id="GL376567">
    <property type="status" value="NOT_ANNOTATED_CDS"/>
    <property type="molecule type" value="Genomic_DNA"/>
</dbReference>
<reference evidence="2" key="1">
    <citation type="journal article" date="2010" name="Genome Biol.">
        <title>Genome sequence of the necrotrophic plant pathogen Pythium ultimum reveals original pathogenicity mechanisms and effector repertoire.</title>
        <authorList>
            <person name="Levesque C.A."/>
            <person name="Brouwer H."/>
            <person name="Cano L."/>
            <person name="Hamilton J.P."/>
            <person name="Holt C."/>
            <person name="Huitema E."/>
            <person name="Raffaele S."/>
            <person name="Robideau G.P."/>
            <person name="Thines M."/>
            <person name="Win J."/>
            <person name="Zerillo M.M."/>
            <person name="Beakes G.W."/>
            <person name="Boore J.L."/>
            <person name="Busam D."/>
            <person name="Dumas B."/>
            <person name="Ferriera S."/>
            <person name="Fuerstenberg S.I."/>
            <person name="Gachon C.M."/>
            <person name="Gaulin E."/>
            <person name="Govers F."/>
            <person name="Grenville-Briggs L."/>
            <person name="Horner N."/>
            <person name="Hostetler J."/>
            <person name="Jiang R.H."/>
            <person name="Johnson J."/>
            <person name="Krajaejun T."/>
            <person name="Lin H."/>
            <person name="Meijer H.J."/>
            <person name="Moore B."/>
            <person name="Morris P."/>
            <person name="Phuntmart V."/>
            <person name="Puiu D."/>
            <person name="Shetty J."/>
            <person name="Stajich J.E."/>
            <person name="Tripathy S."/>
            <person name="Wawra S."/>
            <person name="van West P."/>
            <person name="Whitty B.R."/>
            <person name="Coutinho P.M."/>
            <person name="Henrissat B."/>
            <person name="Martin F."/>
            <person name="Thomas P.D."/>
            <person name="Tyler B.M."/>
            <person name="De Vries R.P."/>
            <person name="Kamoun S."/>
            <person name="Yandell M."/>
            <person name="Tisserat N."/>
            <person name="Buell C.R."/>
        </authorList>
    </citation>
    <scope>NUCLEOTIDE SEQUENCE</scope>
    <source>
        <strain evidence="2">DAOM:BR144</strain>
    </source>
</reference>
<accession>K3WH80</accession>
<dbReference type="AlphaFoldDB" id="K3WH80"/>
<dbReference type="InParanoid" id="K3WH80"/>
<dbReference type="eggNOG" id="ENOG502S9BK">
    <property type="taxonomic scope" value="Eukaryota"/>
</dbReference>
<keyword evidence="2" id="KW-1185">Reference proteome</keyword>
<dbReference type="HOGENOM" id="CLU_024298_0_0_1"/>
<evidence type="ECO:0000313" key="2">
    <source>
        <dbReference type="Proteomes" id="UP000019132"/>
    </source>
</evidence>
<dbReference type="EnsemblProtists" id="PYU1_T004322">
    <property type="protein sequence ID" value="PYU1_T004322"/>
    <property type="gene ID" value="PYU1_G004312"/>
</dbReference>
<protein>
    <submittedName>
        <fullName evidence="1">Uncharacterized protein</fullName>
    </submittedName>
</protein>
<name>K3WH80_GLOUD</name>
<proteinExistence type="predicted"/>
<dbReference type="Proteomes" id="UP000019132">
    <property type="component" value="Unassembled WGS sequence"/>
</dbReference>
<organism evidence="1 2">
    <name type="scientific">Globisporangium ultimum (strain ATCC 200006 / CBS 805.95 / DAOM BR144)</name>
    <name type="common">Pythium ultimum</name>
    <dbReference type="NCBI Taxonomy" id="431595"/>
    <lineage>
        <taxon>Eukaryota</taxon>
        <taxon>Sar</taxon>
        <taxon>Stramenopiles</taxon>
        <taxon>Oomycota</taxon>
        <taxon>Peronosporomycetes</taxon>
        <taxon>Pythiales</taxon>
        <taxon>Pythiaceae</taxon>
        <taxon>Globisporangium</taxon>
    </lineage>
</organism>
<sequence length="522" mass="59115">MSSSSVQCGSPTRCRPQHLDRERFRGALSAAQFADVRYHEAVVVISTAMPKCFQLLVLATTCVYLFPLSSHHSMDRPPTRISFRSIIAVDVVSPGLAGQRGMMLEPSSQLFHIVATQSEKKMVSSPKQTKASSGSEAGQVTTTTTQYFVSTLEPDSRVFFYVKQAFQTHFQKDILMPPALLRDEAAQLSTLELSELLDTLLDEFIAASSENNTLQKRSELLNELATAGTCNPRLQELFFANRTQLPRISSSSTSDTARLSHSSMDVVVGLPAFLVQELLDLIVVTSDQEDREDCDSIGRLEYATSMLNLLYRMCFDGQFIPQRLQFFLETSMEELICILTSTIRRRERQRSYKSIDQQRQHRQQARLGKENLLDAQVALLLELEVLQQEANLVDPRTAGLHPPKHLPQLLVRSPTFPMWIGKLFKRIAISASRAETELDQSPSCWSLTLWRDVRLFDMVWNAPDVANRDVLSIVRTSRIDYINLYLRNPRYVTALRARDGIPHLRDSVERLETFLRAVDAEA</sequence>
<evidence type="ECO:0000313" key="1">
    <source>
        <dbReference type="EnsemblProtists" id="PYU1_T004322"/>
    </source>
</evidence>
<reference evidence="1" key="3">
    <citation type="submission" date="2015-02" db="UniProtKB">
        <authorList>
            <consortium name="EnsemblProtists"/>
        </authorList>
    </citation>
    <scope>IDENTIFICATION</scope>
    <source>
        <strain evidence="1">DAOM BR144</strain>
    </source>
</reference>
<reference evidence="2" key="2">
    <citation type="submission" date="2010-04" db="EMBL/GenBank/DDBJ databases">
        <authorList>
            <person name="Buell R."/>
            <person name="Hamilton J."/>
            <person name="Hostetler J."/>
        </authorList>
    </citation>
    <scope>NUCLEOTIDE SEQUENCE [LARGE SCALE GENOMIC DNA]</scope>
    <source>
        <strain evidence="2">DAOM:BR144</strain>
    </source>
</reference>
<dbReference type="VEuPathDB" id="FungiDB:PYU1_G004312"/>